<evidence type="ECO:0000256" key="5">
    <source>
        <dbReference type="ARBA" id="ARBA00011996"/>
    </source>
</evidence>
<keyword evidence="8" id="KW-0479">Metal-binding</keyword>
<keyword evidence="9" id="KW-0547">Nucleotide-binding</keyword>
<comment type="cofactor">
    <cofactor evidence="1">
        <name>Mg(2+)</name>
        <dbReference type="ChEBI" id="CHEBI:18420"/>
    </cofactor>
</comment>
<protein>
    <recommendedName>
        <fullName evidence="6">Phosphoenolpyruvate synthase</fullName>
        <ecNumber evidence="5">2.7.9.2</ecNumber>
    </recommendedName>
    <alternativeName>
        <fullName evidence="13">Pyruvate, water dikinase</fullName>
    </alternativeName>
</protein>
<dbReference type="Proteomes" id="UP000176445">
    <property type="component" value="Unassembled WGS sequence"/>
</dbReference>
<evidence type="ECO:0000313" key="16">
    <source>
        <dbReference type="EMBL" id="OGG49735.1"/>
    </source>
</evidence>
<organism evidence="16 17">
    <name type="scientific">Candidatus Kaiserbacteria bacterium RIFCSPHIGHO2_01_FULL_54_36b</name>
    <dbReference type="NCBI Taxonomy" id="1798483"/>
    <lineage>
        <taxon>Bacteria</taxon>
        <taxon>Candidatus Kaiseribacteriota</taxon>
    </lineage>
</organism>
<dbReference type="PANTHER" id="PTHR43030:SF1">
    <property type="entry name" value="PHOSPHOENOLPYRUVATE SYNTHASE"/>
    <property type="match status" value="1"/>
</dbReference>
<dbReference type="SUPFAM" id="SSF56059">
    <property type="entry name" value="Glutathione synthetase ATP-binding domain-like"/>
    <property type="match status" value="1"/>
</dbReference>
<evidence type="ECO:0000259" key="15">
    <source>
        <dbReference type="Pfam" id="PF01326"/>
    </source>
</evidence>
<evidence type="ECO:0000256" key="13">
    <source>
        <dbReference type="ARBA" id="ARBA00033470"/>
    </source>
</evidence>
<dbReference type="GO" id="GO:0005524">
    <property type="term" value="F:ATP binding"/>
    <property type="evidence" value="ECO:0007669"/>
    <property type="project" value="UniProtKB-KW"/>
</dbReference>
<evidence type="ECO:0000256" key="1">
    <source>
        <dbReference type="ARBA" id="ARBA00001946"/>
    </source>
</evidence>
<comment type="similarity">
    <text evidence="4">Belongs to the PEP-utilizing enzyme family.</text>
</comment>
<comment type="pathway">
    <text evidence="3">Carbohydrate biosynthesis; gluconeogenesis.</text>
</comment>
<dbReference type="InterPro" id="IPR013815">
    <property type="entry name" value="ATP_grasp_subdomain_1"/>
</dbReference>
<dbReference type="Gene3D" id="3.30.470.20">
    <property type="entry name" value="ATP-grasp fold, B domain"/>
    <property type="match status" value="1"/>
</dbReference>
<evidence type="ECO:0000256" key="6">
    <source>
        <dbReference type="ARBA" id="ARBA00021623"/>
    </source>
</evidence>
<dbReference type="AlphaFoldDB" id="A0A1F6CKS1"/>
<sequence length="317" mass="35233">MSKKTFIKPFEKITKNDASSAGGKGASLGEMTRAGIPVPPGFVILADAFDNFLAHNDLVQEIDAILHEVRPEDMRSIEHASERIAALILRGTIPPAMEKEILADFGKLKTTFVAVRSSATAEDSSSAAWAGQLNTYLNTTKKDLLRNVQQCWASLFTPRAIFYRFEKNLHADHISVAVVIQKMVQSEISGIAFSVHPVTEDRNQLIIEAGYGLGEAIVSGQITPDSYVVEKEPRNILDINIVSQEKGFYRTDQGGNAWKDIPHVAREKQKLTGQQILALAELVLTIEKHYAHPQDIEWAVEKNKFYITQSRPITTLH</sequence>
<dbReference type="PANTHER" id="PTHR43030">
    <property type="entry name" value="PHOSPHOENOLPYRUVATE SYNTHASE"/>
    <property type="match status" value="1"/>
</dbReference>
<dbReference type="GO" id="GO:0006094">
    <property type="term" value="P:gluconeogenesis"/>
    <property type="evidence" value="ECO:0007669"/>
    <property type="project" value="UniProtKB-UniPathway"/>
</dbReference>
<proteinExistence type="inferred from homology"/>
<comment type="function">
    <text evidence="2">Catalyzes the phosphorylation of pyruvate to phosphoenolpyruvate.</text>
</comment>
<comment type="caution">
    <text evidence="16">The sequence shown here is derived from an EMBL/GenBank/DDBJ whole genome shotgun (WGS) entry which is preliminary data.</text>
</comment>
<evidence type="ECO:0000256" key="7">
    <source>
        <dbReference type="ARBA" id="ARBA00022679"/>
    </source>
</evidence>
<comment type="catalytic activity">
    <reaction evidence="14">
        <text>pyruvate + ATP + H2O = phosphoenolpyruvate + AMP + phosphate + 2 H(+)</text>
        <dbReference type="Rhea" id="RHEA:11364"/>
        <dbReference type="ChEBI" id="CHEBI:15361"/>
        <dbReference type="ChEBI" id="CHEBI:15377"/>
        <dbReference type="ChEBI" id="CHEBI:15378"/>
        <dbReference type="ChEBI" id="CHEBI:30616"/>
        <dbReference type="ChEBI" id="CHEBI:43474"/>
        <dbReference type="ChEBI" id="CHEBI:58702"/>
        <dbReference type="ChEBI" id="CHEBI:456215"/>
        <dbReference type="EC" id="2.7.9.2"/>
    </reaction>
</comment>
<evidence type="ECO:0000256" key="11">
    <source>
        <dbReference type="ARBA" id="ARBA00022840"/>
    </source>
</evidence>
<evidence type="ECO:0000256" key="14">
    <source>
        <dbReference type="ARBA" id="ARBA00047700"/>
    </source>
</evidence>
<keyword evidence="11" id="KW-0067">ATP-binding</keyword>
<evidence type="ECO:0000256" key="10">
    <source>
        <dbReference type="ARBA" id="ARBA00022777"/>
    </source>
</evidence>
<feature type="domain" description="Pyruvate phosphate dikinase AMP/ATP-binding" evidence="15">
    <location>
        <begin position="20"/>
        <end position="316"/>
    </location>
</feature>
<dbReference type="GO" id="GO:0046872">
    <property type="term" value="F:metal ion binding"/>
    <property type="evidence" value="ECO:0007669"/>
    <property type="project" value="UniProtKB-KW"/>
</dbReference>
<evidence type="ECO:0000256" key="4">
    <source>
        <dbReference type="ARBA" id="ARBA00007837"/>
    </source>
</evidence>
<keyword evidence="10" id="KW-0418">Kinase</keyword>
<dbReference type="GO" id="GO:0008986">
    <property type="term" value="F:pyruvate, water dikinase activity"/>
    <property type="evidence" value="ECO:0007669"/>
    <property type="project" value="UniProtKB-EC"/>
</dbReference>
<evidence type="ECO:0000256" key="12">
    <source>
        <dbReference type="ARBA" id="ARBA00022842"/>
    </source>
</evidence>
<evidence type="ECO:0000256" key="3">
    <source>
        <dbReference type="ARBA" id="ARBA00004742"/>
    </source>
</evidence>
<keyword evidence="12" id="KW-0460">Magnesium</keyword>
<evidence type="ECO:0000256" key="2">
    <source>
        <dbReference type="ARBA" id="ARBA00002988"/>
    </source>
</evidence>
<dbReference type="InterPro" id="IPR002192">
    <property type="entry name" value="PPDK_AMP/ATP-bd"/>
</dbReference>
<dbReference type="InterPro" id="IPR006319">
    <property type="entry name" value="PEP_synth"/>
</dbReference>
<evidence type="ECO:0000313" key="17">
    <source>
        <dbReference type="Proteomes" id="UP000176445"/>
    </source>
</evidence>
<name>A0A1F6CKS1_9BACT</name>
<reference evidence="16 17" key="1">
    <citation type="journal article" date="2016" name="Nat. Commun.">
        <title>Thousands of microbial genomes shed light on interconnected biogeochemical processes in an aquifer system.</title>
        <authorList>
            <person name="Anantharaman K."/>
            <person name="Brown C.T."/>
            <person name="Hug L.A."/>
            <person name="Sharon I."/>
            <person name="Castelle C.J."/>
            <person name="Probst A.J."/>
            <person name="Thomas B.C."/>
            <person name="Singh A."/>
            <person name="Wilkins M.J."/>
            <person name="Karaoz U."/>
            <person name="Brodie E.L."/>
            <person name="Williams K.H."/>
            <person name="Hubbard S.S."/>
            <person name="Banfield J.F."/>
        </authorList>
    </citation>
    <scope>NUCLEOTIDE SEQUENCE [LARGE SCALE GENOMIC DNA]</scope>
</reference>
<gene>
    <name evidence="16" type="ORF">A2704_01070</name>
</gene>
<dbReference type="Pfam" id="PF01326">
    <property type="entry name" value="PPDK_N"/>
    <property type="match status" value="1"/>
</dbReference>
<keyword evidence="7" id="KW-0808">Transferase</keyword>
<evidence type="ECO:0000256" key="8">
    <source>
        <dbReference type="ARBA" id="ARBA00022723"/>
    </source>
</evidence>
<dbReference type="EC" id="2.7.9.2" evidence="5"/>
<dbReference type="Gene3D" id="3.30.1490.20">
    <property type="entry name" value="ATP-grasp fold, A domain"/>
    <property type="match status" value="1"/>
</dbReference>
<dbReference type="EMBL" id="MFKW01000069">
    <property type="protein sequence ID" value="OGG49735.1"/>
    <property type="molecule type" value="Genomic_DNA"/>
</dbReference>
<accession>A0A1F6CKS1</accession>
<evidence type="ECO:0000256" key="9">
    <source>
        <dbReference type="ARBA" id="ARBA00022741"/>
    </source>
</evidence>
<dbReference type="UniPathway" id="UPA00138"/>